<dbReference type="Proteomes" id="UP001188597">
    <property type="component" value="Unassembled WGS sequence"/>
</dbReference>
<dbReference type="Pfam" id="PF02458">
    <property type="entry name" value="Transferase"/>
    <property type="match status" value="1"/>
</dbReference>
<sequence length="125" mass="13932">MGSLATSPFLPTTNLLHECVNVHANNIKRLKTTLQREAGNEVPNESCTFTTLEILGAYVWRSRFIALKHNSDGKTAFCLAMGIRHLLNPPLPAGYYGNAFMSANAVLTGRDLNEWPLSRVEETWK</sequence>
<reference evidence="2" key="1">
    <citation type="submission" date="2022-12" db="EMBL/GenBank/DDBJ databases">
        <title>Draft genome assemblies for two species of Escallonia (Escalloniales).</title>
        <authorList>
            <person name="Chanderbali A."/>
            <person name="Dervinis C."/>
            <person name="Anghel I."/>
            <person name="Soltis D."/>
            <person name="Soltis P."/>
            <person name="Zapata F."/>
        </authorList>
    </citation>
    <scope>NUCLEOTIDE SEQUENCE</scope>
    <source>
        <strain evidence="2">UCBG64.0493</strain>
        <tissue evidence="2">Leaf</tissue>
    </source>
</reference>
<evidence type="ECO:0000313" key="3">
    <source>
        <dbReference type="Proteomes" id="UP001188597"/>
    </source>
</evidence>
<accession>A0AA88WBX2</accession>
<comment type="caution">
    <text evidence="2">The sequence shown here is derived from an EMBL/GenBank/DDBJ whole genome shotgun (WGS) entry which is preliminary data.</text>
</comment>
<protein>
    <submittedName>
        <fullName evidence="2">Uncharacterized protein</fullName>
    </submittedName>
</protein>
<gene>
    <name evidence="2" type="ORF">RJ639_046778</name>
</gene>
<evidence type="ECO:0000256" key="1">
    <source>
        <dbReference type="ARBA" id="ARBA00009861"/>
    </source>
</evidence>
<comment type="similarity">
    <text evidence="1">Belongs to the plant acyltransferase family.</text>
</comment>
<keyword evidence="3" id="KW-1185">Reference proteome</keyword>
<proteinExistence type="inferred from homology"/>
<organism evidence="2 3">
    <name type="scientific">Escallonia herrerae</name>
    <dbReference type="NCBI Taxonomy" id="1293975"/>
    <lineage>
        <taxon>Eukaryota</taxon>
        <taxon>Viridiplantae</taxon>
        <taxon>Streptophyta</taxon>
        <taxon>Embryophyta</taxon>
        <taxon>Tracheophyta</taxon>
        <taxon>Spermatophyta</taxon>
        <taxon>Magnoliopsida</taxon>
        <taxon>eudicotyledons</taxon>
        <taxon>Gunneridae</taxon>
        <taxon>Pentapetalae</taxon>
        <taxon>asterids</taxon>
        <taxon>campanulids</taxon>
        <taxon>Escalloniales</taxon>
        <taxon>Escalloniaceae</taxon>
        <taxon>Escallonia</taxon>
    </lineage>
</organism>
<name>A0AA88WBX2_9ASTE</name>
<dbReference type="InterPro" id="IPR023213">
    <property type="entry name" value="CAT-like_dom_sf"/>
</dbReference>
<dbReference type="PANTHER" id="PTHR31147:SF25">
    <property type="entry name" value="HXXXD-TYPE ACYL-TRANSFERASE FAMILY PROTEIN"/>
    <property type="match status" value="1"/>
</dbReference>
<dbReference type="EMBL" id="JAVXUP010000684">
    <property type="protein sequence ID" value="KAK3022960.1"/>
    <property type="molecule type" value="Genomic_DNA"/>
</dbReference>
<dbReference type="PANTHER" id="PTHR31147">
    <property type="entry name" value="ACYL TRANSFERASE 4"/>
    <property type="match status" value="1"/>
</dbReference>
<dbReference type="InterPro" id="IPR050898">
    <property type="entry name" value="Plant_acyltransferase"/>
</dbReference>
<dbReference type="AlphaFoldDB" id="A0AA88WBX2"/>
<dbReference type="Gene3D" id="3.30.559.10">
    <property type="entry name" value="Chloramphenicol acetyltransferase-like domain"/>
    <property type="match status" value="1"/>
</dbReference>
<evidence type="ECO:0000313" key="2">
    <source>
        <dbReference type="EMBL" id="KAK3022960.1"/>
    </source>
</evidence>